<keyword evidence="1 4" id="KW-0378">Hydrolase</keyword>
<sequence length="448" mass="49329">MKYLSFILVSFIVSITMQAQEVTGDWYGALDIQGQKLRIAFHIENEGDDLKSTMDSPDQGANGIPMANTSFHSDTLTISAPNMMMTYTAVLKAGELTGKFQQGGMSLPLQLSSTEKKINRPQTPKKPYPYLEEEVTFENVTDTVILAGTLTKPKDLKNFPTVILITGSGPQNRNEELMGHQPFLVLSDYLTRNGIAVLRYDDRGVGESTGKFQNSTIFDFTEDAKAAVAYLRSRKDIDPKKIVLLGHSEGGLVAPLIASKDKKLGGIVLLAGPGVRLDKVLLQQQKDVYGGSGMPKASIDSIIDLNTGIYEVLNTVDRKQLDKKVGEYAKKKSLSDSEISKQLEQFEDNWLYSFITYDPTAALQQVSCPVLALNGSKDVQVNATQNLTSIKDNLAQGGNKNVTVKELEGLNHLFQEATTGMPNEYGQIEETISLKVLEIVKEWIHTNL</sequence>
<evidence type="ECO:0000313" key="5">
    <source>
        <dbReference type="Proteomes" id="UP001230915"/>
    </source>
</evidence>
<dbReference type="PANTHER" id="PTHR43265">
    <property type="entry name" value="ESTERASE ESTD"/>
    <property type="match status" value="1"/>
</dbReference>
<evidence type="ECO:0000259" key="3">
    <source>
        <dbReference type="Pfam" id="PF12146"/>
    </source>
</evidence>
<dbReference type="InterPro" id="IPR022742">
    <property type="entry name" value="Hydrolase_4"/>
</dbReference>
<organism evidence="4 5">
    <name type="scientific">Mesonia profundi</name>
    <dbReference type="NCBI Taxonomy" id="3070998"/>
    <lineage>
        <taxon>Bacteria</taxon>
        <taxon>Pseudomonadati</taxon>
        <taxon>Bacteroidota</taxon>
        <taxon>Flavobacteriia</taxon>
        <taxon>Flavobacteriales</taxon>
        <taxon>Flavobacteriaceae</taxon>
        <taxon>Mesonia</taxon>
    </lineage>
</organism>
<name>A0ABU1A1N2_9FLAO</name>
<comment type="caution">
    <text evidence="4">The sequence shown here is derived from an EMBL/GenBank/DDBJ whole genome shotgun (WGS) entry which is preliminary data.</text>
</comment>
<dbReference type="EMBL" id="JAVHUL010000019">
    <property type="protein sequence ID" value="MDQ7917614.1"/>
    <property type="molecule type" value="Genomic_DNA"/>
</dbReference>
<evidence type="ECO:0000313" key="4">
    <source>
        <dbReference type="EMBL" id="MDQ7917614.1"/>
    </source>
</evidence>
<dbReference type="InterPro" id="IPR002471">
    <property type="entry name" value="Pept_S9_AS"/>
</dbReference>
<dbReference type="Gene3D" id="3.40.50.1820">
    <property type="entry name" value="alpha/beta hydrolase"/>
    <property type="match status" value="1"/>
</dbReference>
<dbReference type="SUPFAM" id="SSF53474">
    <property type="entry name" value="alpha/beta-Hydrolases"/>
    <property type="match status" value="1"/>
</dbReference>
<accession>A0ABU1A1N2</accession>
<proteinExistence type="predicted"/>
<gene>
    <name evidence="4" type="ORF">RBU60_08510</name>
</gene>
<dbReference type="Pfam" id="PF12146">
    <property type="entry name" value="Hydrolase_4"/>
    <property type="match status" value="1"/>
</dbReference>
<dbReference type="InterPro" id="IPR053145">
    <property type="entry name" value="AB_hydrolase_Est10"/>
</dbReference>
<dbReference type="PROSITE" id="PS00708">
    <property type="entry name" value="PRO_ENDOPEP_SER"/>
    <property type="match status" value="1"/>
</dbReference>
<protein>
    <submittedName>
        <fullName evidence="4">Alpha/beta fold hydrolase</fullName>
    </submittedName>
</protein>
<dbReference type="PANTHER" id="PTHR43265:SF1">
    <property type="entry name" value="ESTERASE ESTD"/>
    <property type="match status" value="1"/>
</dbReference>
<keyword evidence="2" id="KW-0732">Signal</keyword>
<dbReference type="RefSeq" id="WP_308864415.1">
    <property type="nucleotide sequence ID" value="NZ_JAVHUL010000019.1"/>
</dbReference>
<evidence type="ECO:0000256" key="2">
    <source>
        <dbReference type="SAM" id="SignalP"/>
    </source>
</evidence>
<dbReference type="InterPro" id="IPR029058">
    <property type="entry name" value="AB_hydrolase_fold"/>
</dbReference>
<dbReference type="GO" id="GO:0016787">
    <property type="term" value="F:hydrolase activity"/>
    <property type="evidence" value="ECO:0007669"/>
    <property type="project" value="UniProtKB-KW"/>
</dbReference>
<feature type="domain" description="Serine aminopeptidase S33" evidence="3">
    <location>
        <begin position="186"/>
        <end position="412"/>
    </location>
</feature>
<feature type="chain" id="PRO_5045920046" evidence="2">
    <location>
        <begin position="20"/>
        <end position="448"/>
    </location>
</feature>
<reference evidence="4 5" key="1">
    <citation type="submission" date="2023-08" db="EMBL/GenBank/DDBJ databases">
        <title>Mesonia sp. MT50, isolated from deep-sea sediment of the Mariana Trench.</title>
        <authorList>
            <person name="Fu H."/>
        </authorList>
    </citation>
    <scope>NUCLEOTIDE SEQUENCE [LARGE SCALE GENOMIC DNA]</scope>
    <source>
        <strain evidence="4 5">MT50</strain>
    </source>
</reference>
<dbReference type="Proteomes" id="UP001230915">
    <property type="component" value="Unassembled WGS sequence"/>
</dbReference>
<feature type="signal peptide" evidence="2">
    <location>
        <begin position="1"/>
        <end position="19"/>
    </location>
</feature>
<evidence type="ECO:0000256" key="1">
    <source>
        <dbReference type="ARBA" id="ARBA00022801"/>
    </source>
</evidence>
<keyword evidence="5" id="KW-1185">Reference proteome</keyword>